<accession>A0A0F7L8B6</accession>
<reference evidence="1" key="1">
    <citation type="journal article" date="2015" name="Front. Microbiol.">
        <title>Combining genomic sequencing methods to explore viral diversity and reveal potential virus-host interactions.</title>
        <authorList>
            <person name="Chow C.E."/>
            <person name="Winget D.M."/>
            <person name="White R.A.III."/>
            <person name="Hallam S.J."/>
            <person name="Suttle C.A."/>
        </authorList>
    </citation>
    <scope>NUCLEOTIDE SEQUENCE</scope>
    <source>
        <strain evidence="1">Oxic1_6</strain>
    </source>
</reference>
<evidence type="ECO:0000313" key="1">
    <source>
        <dbReference type="EMBL" id="AKH48165.1"/>
    </source>
</evidence>
<protein>
    <submittedName>
        <fullName evidence="1">Uncharacterized protein</fullName>
    </submittedName>
</protein>
<sequence length="61" mass="6765">MSVARHSDDCRVARALARRRVPNRSLTRRGCQSSPTCWSGCAACRRSLRPCGTGMRSSRRG</sequence>
<organism evidence="1">
    <name type="scientific">uncultured marine virus</name>
    <dbReference type="NCBI Taxonomy" id="186617"/>
    <lineage>
        <taxon>Viruses</taxon>
        <taxon>environmental samples</taxon>
    </lineage>
</organism>
<proteinExistence type="predicted"/>
<reference evidence="1" key="2">
    <citation type="submission" date="2015-03" db="EMBL/GenBank/DDBJ databases">
        <authorList>
            <person name="Chow C.-E.T."/>
            <person name="Winget D.M."/>
            <person name="White R.A.III."/>
            <person name="Hallam S.J."/>
            <person name="Suttle C.A."/>
        </authorList>
    </citation>
    <scope>NUCLEOTIDE SEQUENCE</scope>
    <source>
        <strain evidence="1">Oxic1_6</strain>
    </source>
</reference>
<name>A0A0F7L8B6_9VIRU</name>
<dbReference type="EMBL" id="KR029601">
    <property type="protein sequence ID" value="AKH48165.1"/>
    <property type="molecule type" value="Genomic_DNA"/>
</dbReference>